<dbReference type="AlphaFoldDB" id="A0A6I1MK43"/>
<dbReference type="EMBL" id="WHJC01000064">
    <property type="protein sequence ID" value="MPQ43390.1"/>
    <property type="molecule type" value="Genomic_DNA"/>
</dbReference>
<feature type="domain" description="HTH tetR-type" evidence="3">
    <location>
        <begin position="6"/>
        <end position="66"/>
    </location>
</feature>
<organism evidence="4 5">
    <name type="scientific">Clostridium tarantellae</name>
    <dbReference type="NCBI Taxonomy" id="39493"/>
    <lineage>
        <taxon>Bacteria</taxon>
        <taxon>Bacillati</taxon>
        <taxon>Bacillota</taxon>
        <taxon>Clostridia</taxon>
        <taxon>Eubacteriales</taxon>
        <taxon>Clostridiaceae</taxon>
        <taxon>Clostridium</taxon>
    </lineage>
</organism>
<evidence type="ECO:0000313" key="4">
    <source>
        <dbReference type="EMBL" id="MPQ43390.1"/>
    </source>
</evidence>
<evidence type="ECO:0000256" key="1">
    <source>
        <dbReference type="ARBA" id="ARBA00023125"/>
    </source>
</evidence>
<dbReference type="OrthoDB" id="9812993at2"/>
<dbReference type="GO" id="GO:0003677">
    <property type="term" value="F:DNA binding"/>
    <property type="evidence" value="ECO:0007669"/>
    <property type="project" value="UniProtKB-UniRule"/>
</dbReference>
<dbReference type="Gene3D" id="1.10.357.10">
    <property type="entry name" value="Tetracycline Repressor, domain 2"/>
    <property type="match status" value="1"/>
</dbReference>
<sequence>MPKIIKNLEEKIFKEASKIFIHKGFDNTDMKTIAEACGIAVGTLYNYYPNKKTLYVQVFRRSWEDTLKKLNKISQIKEQQANLVLKKMIEVLYNDTELRDGLGDDVRTLHTKGELDWKIIQEYFFKSIYETLKIFKFKEEFGKYPEVVKKIVLIWFAMEISLMKVFPNSKEENINLIYNTMKGYIIY</sequence>
<feature type="DNA-binding region" description="H-T-H motif" evidence="2">
    <location>
        <begin position="29"/>
        <end position="48"/>
    </location>
</feature>
<protein>
    <submittedName>
        <fullName evidence="4">TetR family transcriptional regulator</fullName>
    </submittedName>
</protein>
<gene>
    <name evidence="4" type="ORF">GBZ86_06410</name>
</gene>
<dbReference type="InterPro" id="IPR009057">
    <property type="entry name" value="Homeodomain-like_sf"/>
</dbReference>
<evidence type="ECO:0000259" key="3">
    <source>
        <dbReference type="PROSITE" id="PS50977"/>
    </source>
</evidence>
<proteinExistence type="predicted"/>
<dbReference type="Pfam" id="PF00440">
    <property type="entry name" value="TetR_N"/>
    <property type="match status" value="1"/>
</dbReference>
<comment type="caution">
    <text evidence="4">The sequence shown here is derived from an EMBL/GenBank/DDBJ whole genome shotgun (WGS) entry which is preliminary data.</text>
</comment>
<evidence type="ECO:0000313" key="5">
    <source>
        <dbReference type="Proteomes" id="UP000430345"/>
    </source>
</evidence>
<dbReference type="PANTHER" id="PTHR43479">
    <property type="entry name" value="ACREF/ENVCD OPERON REPRESSOR-RELATED"/>
    <property type="match status" value="1"/>
</dbReference>
<dbReference type="PRINTS" id="PR00455">
    <property type="entry name" value="HTHTETR"/>
</dbReference>
<dbReference type="RefSeq" id="WP_152888865.1">
    <property type="nucleotide sequence ID" value="NZ_WHJC01000064.1"/>
</dbReference>
<dbReference type="InterPro" id="IPR001647">
    <property type="entry name" value="HTH_TetR"/>
</dbReference>
<dbReference type="SUPFAM" id="SSF46689">
    <property type="entry name" value="Homeodomain-like"/>
    <property type="match status" value="1"/>
</dbReference>
<accession>A0A6I1MK43</accession>
<dbReference type="InterPro" id="IPR050624">
    <property type="entry name" value="HTH-type_Tx_Regulator"/>
</dbReference>
<reference evidence="4 5" key="1">
    <citation type="submission" date="2019-10" db="EMBL/GenBank/DDBJ databases">
        <title>The Genome Sequence of Clostridium tarantellae Isolated from Fish Brain.</title>
        <authorList>
            <person name="Bano L."/>
            <person name="Kiel M."/>
            <person name="Sales G."/>
            <person name="Doxey A.C."/>
            <person name="Mansfield M.J."/>
            <person name="Schiavone M."/>
            <person name="Rossetto O."/>
            <person name="Pirazzini M."/>
            <person name="Dobrindt U."/>
            <person name="Montecucco C."/>
        </authorList>
    </citation>
    <scope>NUCLEOTIDE SEQUENCE [LARGE SCALE GENOMIC DNA]</scope>
    <source>
        <strain evidence="4 5">DSM 3997</strain>
    </source>
</reference>
<dbReference type="PROSITE" id="PS50977">
    <property type="entry name" value="HTH_TETR_2"/>
    <property type="match status" value="1"/>
</dbReference>
<dbReference type="PANTHER" id="PTHR43479:SF11">
    <property type="entry name" value="ACREF_ENVCD OPERON REPRESSOR-RELATED"/>
    <property type="match status" value="1"/>
</dbReference>
<keyword evidence="1 2" id="KW-0238">DNA-binding</keyword>
<evidence type="ECO:0000256" key="2">
    <source>
        <dbReference type="PROSITE-ProRule" id="PRU00335"/>
    </source>
</evidence>
<dbReference type="Proteomes" id="UP000430345">
    <property type="component" value="Unassembled WGS sequence"/>
</dbReference>
<keyword evidence="5" id="KW-1185">Reference proteome</keyword>
<name>A0A6I1MK43_9CLOT</name>